<comment type="similarity">
    <text evidence="2 6">Belongs to the Mediator complex subunit 10 family.</text>
</comment>
<dbReference type="GeneID" id="17351171"/>
<dbReference type="AlphaFoldDB" id="E1ZR36"/>
<dbReference type="OMA" id="ADNCDIQ"/>
<protein>
    <recommendedName>
        <fullName evidence="6">Mediator of RNA polymerase II transcription subunit 10</fullName>
    </recommendedName>
    <alternativeName>
        <fullName evidence="6">Mediator complex subunit 10</fullName>
    </alternativeName>
</protein>
<proteinExistence type="inferred from homology"/>
<evidence type="ECO:0000256" key="1">
    <source>
        <dbReference type="ARBA" id="ARBA00004123"/>
    </source>
</evidence>
<evidence type="ECO:0000256" key="4">
    <source>
        <dbReference type="ARBA" id="ARBA00023163"/>
    </source>
</evidence>
<dbReference type="Pfam" id="PF09748">
    <property type="entry name" value="Med10"/>
    <property type="match status" value="1"/>
</dbReference>
<keyword evidence="4 6" id="KW-0804">Transcription</keyword>
<gene>
    <name evidence="6" type="primary">MED10</name>
    <name evidence="8" type="ORF">CHLNCDRAFT_54921</name>
</gene>
<evidence type="ECO:0000256" key="6">
    <source>
        <dbReference type="RuleBase" id="RU364146"/>
    </source>
</evidence>
<sequence length="160" mass="17418">MSAATEAQKRKTVQDAIDRVLFKINELEAILGEFDGNNELLHTKLNEYIEELTKLDAVKDNMIGAGQQAELAVELLRAVDEGTNPDSFTVQLFRDSMAQNQASKGKVEAFRMLQQRVSQQLQQAYPAVAADYQQLRQPAPAEQAAGAADQQATAAAAAPS</sequence>
<keyword evidence="9" id="KW-1185">Reference proteome</keyword>
<dbReference type="GO" id="GO:0006357">
    <property type="term" value="P:regulation of transcription by RNA polymerase II"/>
    <property type="evidence" value="ECO:0007669"/>
    <property type="project" value="InterPro"/>
</dbReference>
<evidence type="ECO:0000256" key="5">
    <source>
        <dbReference type="ARBA" id="ARBA00023242"/>
    </source>
</evidence>
<dbReference type="GO" id="GO:0016592">
    <property type="term" value="C:mediator complex"/>
    <property type="evidence" value="ECO:0007669"/>
    <property type="project" value="InterPro"/>
</dbReference>
<dbReference type="InParanoid" id="E1ZR36"/>
<dbReference type="Proteomes" id="UP000008141">
    <property type="component" value="Unassembled WGS sequence"/>
</dbReference>
<dbReference type="EMBL" id="GL433861">
    <property type="protein sequence ID" value="EFN51713.1"/>
    <property type="molecule type" value="Genomic_DNA"/>
</dbReference>
<keyword evidence="5 6" id="KW-0539">Nucleus</keyword>
<comment type="subunit">
    <text evidence="6">Component of the Mediator complex.</text>
</comment>
<dbReference type="RefSeq" id="XP_005843815.1">
    <property type="nucleotide sequence ID" value="XM_005843753.1"/>
</dbReference>
<dbReference type="eggNOG" id="KOG3046">
    <property type="taxonomic scope" value="Eukaryota"/>
</dbReference>
<dbReference type="KEGG" id="cvr:CHLNCDRAFT_54921"/>
<dbReference type="GO" id="GO:0003712">
    <property type="term" value="F:transcription coregulator activity"/>
    <property type="evidence" value="ECO:0007669"/>
    <property type="project" value="InterPro"/>
</dbReference>
<comment type="function">
    <text evidence="6">Component of the Mediator complex, a coactivator involved in the regulated transcription of nearly all RNA polymerase II-dependent genes. Mediator functions as a bridge to convey information from gene-specific regulatory proteins to the basal RNA polymerase II transcription machinery. Mediator is recruited to promoters by direct interactions with regulatory proteins and serves as a scaffold for the assembly of a functional preinitiation complex with RNA polymerase II and the general transcription factors.</text>
</comment>
<evidence type="ECO:0000256" key="3">
    <source>
        <dbReference type="ARBA" id="ARBA00023015"/>
    </source>
</evidence>
<evidence type="ECO:0000256" key="7">
    <source>
        <dbReference type="SAM" id="MobiDB-lite"/>
    </source>
</evidence>
<name>E1ZR36_CHLVA</name>
<evidence type="ECO:0000313" key="8">
    <source>
        <dbReference type="EMBL" id="EFN51713.1"/>
    </source>
</evidence>
<feature type="region of interest" description="Disordered" evidence="7">
    <location>
        <begin position="137"/>
        <end position="160"/>
    </location>
</feature>
<dbReference type="OrthoDB" id="337270at2759"/>
<keyword evidence="3 6" id="KW-0805">Transcription regulation</keyword>
<keyword evidence="6" id="KW-0010">Activator</keyword>
<evidence type="ECO:0000256" key="2">
    <source>
        <dbReference type="ARBA" id="ARBA00005389"/>
    </source>
</evidence>
<comment type="subcellular location">
    <subcellularLocation>
        <location evidence="1 6">Nucleus</location>
    </subcellularLocation>
</comment>
<dbReference type="InterPro" id="IPR019145">
    <property type="entry name" value="Mediator_Med10"/>
</dbReference>
<accession>E1ZR36</accession>
<dbReference type="STRING" id="554065.E1ZR36"/>
<reference evidence="8 9" key="1">
    <citation type="journal article" date="2010" name="Plant Cell">
        <title>The Chlorella variabilis NC64A genome reveals adaptation to photosymbiosis, coevolution with viruses, and cryptic sex.</title>
        <authorList>
            <person name="Blanc G."/>
            <person name="Duncan G."/>
            <person name="Agarkova I."/>
            <person name="Borodovsky M."/>
            <person name="Gurnon J."/>
            <person name="Kuo A."/>
            <person name="Lindquist E."/>
            <person name="Lucas S."/>
            <person name="Pangilinan J."/>
            <person name="Polle J."/>
            <person name="Salamov A."/>
            <person name="Terry A."/>
            <person name="Yamada T."/>
            <person name="Dunigan D.D."/>
            <person name="Grigoriev I.V."/>
            <person name="Claverie J.M."/>
            <person name="Van Etten J.L."/>
        </authorList>
    </citation>
    <scope>NUCLEOTIDE SEQUENCE [LARGE SCALE GENOMIC DNA]</scope>
    <source>
        <strain evidence="8 9">NC64A</strain>
    </source>
</reference>
<evidence type="ECO:0000313" key="9">
    <source>
        <dbReference type="Proteomes" id="UP000008141"/>
    </source>
</evidence>
<organism evidence="9">
    <name type="scientific">Chlorella variabilis</name>
    <name type="common">Green alga</name>
    <dbReference type="NCBI Taxonomy" id="554065"/>
    <lineage>
        <taxon>Eukaryota</taxon>
        <taxon>Viridiplantae</taxon>
        <taxon>Chlorophyta</taxon>
        <taxon>core chlorophytes</taxon>
        <taxon>Trebouxiophyceae</taxon>
        <taxon>Chlorellales</taxon>
        <taxon>Chlorellaceae</taxon>
        <taxon>Chlorella clade</taxon>
        <taxon>Chlorella</taxon>
    </lineage>
</organism>
<dbReference type="FunCoup" id="E1ZR36">
    <property type="interactions" value="1361"/>
</dbReference>